<dbReference type="GO" id="GO:0006355">
    <property type="term" value="P:regulation of DNA-templated transcription"/>
    <property type="evidence" value="ECO:0007669"/>
    <property type="project" value="InterPro"/>
</dbReference>
<evidence type="ECO:0000256" key="3">
    <source>
        <dbReference type="ARBA" id="ARBA00023125"/>
    </source>
</evidence>
<dbReference type="SMART" id="SM00862">
    <property type="entry name" value="Trans_reg_C"/>
    <property type="match status" value="1"/>
</dbReference>
<feature type="domain" description="OmpR/PhoB-type" evidence="7">
    <location>
        <begin position="163"/>
        <end position="261"/>
    </location>
</feature>
<evidence type="ECO:0000259" key="6">
    <source>
        <dbReference type="PROSITE" id="PS50110"/>
    </source>
</evidence>
<dbReference type="InterPro" id="IPR016032">
    <property type="entry name" value="Sig_transdc_resp-reg_C-effctor"/>
</dbReference>
<dbReference type="AlphaFoldDB" id="A0A6G4WFJ5"/>
<dbReference type="GO" id="GO:0005829">
    <property type="term" value="C:cytosol"/>
    <property type="evidence" value="ECO:0007669"/>
    <property type="project" value="TreeGrafter"/>
</dbReference>
<accession>A0A6G4WFJ5</accession>
<evidence type="ECO:0000313" key="9">
    <source>
        <dbReference type="Proteomes" id="UP001642900"/>
    </source>
</evidence>
<keyword evidence="1 4" id="KW-0597">Phosphoprotein</keyword>
<reference evidence="8 9" key="1">
    <citation type="submission" date="2020-02" db="EMBL/GenBank/DDBJ databases">
        <title>Genome sequence of strain CCNWXJ40-4.</title>
        <authorList>
            <person name="Gao J."/>
            <person name="Sun J."/>
        </authorList>
    </citation>
    <scope>NUCLEOTIDE SEQUENCE [LARGE SCALE GENOMIC DNA]</scope>
    <source>
        <strain evidence="8 9">CCNWXJ 40-4</strain>
    </source>
</reference>
<dbReference type="PANTHER" id="PTHR48111:SF40">
    <property type="entry name" value="PHOSPHATE REGULON TRANSCRIPTIONAL REGULATORY PROTEIN PHOB"/>
    <property type="match status" value="1"/>
</dbReference>
<name>A0A6G4WFJ5_9HYPH</name>
<organism evidence="8 9">
    <name type="scientific">Allomesorhizobium camelthorni</name>
    <dbReference type="NCBI Taxonomy" id="475069"/>
    <lineage>
        <taxon>Bacteria</taxon>
        <taxon>Pseudomonadati</taxon>
        <taxon>Pseudomonadota</taxon>
        <taxon>Alphaproteobacteria</taxon>
        <taxon>Hyphomicrobiales</taxon>
        <taxon>Phyllobacteriaceae</taxon>
        <taxon>Allomesorhizobium</taxon>
    </lineage>
</organism>
<dbReference type="EMBL" id="JAAKZF010000030">
    <property type="protein sequence ID" value="NGO53364.1"/>
    <property type="molecule type" value="Genomic_DNA"/>
</dbReference>
<keyword evidence="3 5" id="KW-0238">DNA-binding</keyword>
<dbReference type="PROSITE" id="PS50110">
    <property type="entry name" value="RESPONSE_REGULATORY"/>
    <property type="match status" value="1"/>
</dbReference>
<dbReference type="PANTHER" id="PTHR48111">
    <property type="entry name" value="REGULATOR OF RPOS"/>
    <property type="match status" value="1"/>
</dbReference>
<dbReference type="PROSITE" id="PS51755">
    <property type="entry name" value="OMPR_PHOB"/>
    <property type="match status" value="1"/>
</dbReference>
<dbReference type="GO" id="GO:0032993">
    <property type="term" value="C:protein-DNA complex"/>
    <property type="evidence" value="ECO:0007669"/>
    <property type="project" value="TreeGrafter"/>
</dbReference>
<evidence type="ECO:0000256" key="1">
    <source>
        <dbReference type="ARBA" id="ARBA00022553"/>
    </source>
</evidence>
<sequence>MRRRGRRLRWGAQSTDAAGAELVFRGRAALMKPLVLICLQDPEFYLVHSHILEVDGFTIQLAGGVEEALALASEREPKAVVLDCQPASATGSTICAQLKRESRTGGLPVIALIAPGAENQHFDLLKAGIDESFVRPIAPAKLLDYLRAKLALAKPGSNGIANGSWLCCGGLEMKVDAHRVRGNGHEIHLGPIEFKLLRLLLETPGKVFRRDELIAAAWPENIHIGERTVDVHISRIRKALKRASPGSVIRTIRSAGYSLEEPDAELDAELATATTPIPPSPSC</sequence>
<protein>
    <submittedName>
        <fullName evidence="8">Response regulator</fullName>
    </submittedName>
</protein>
<dbReference type="Pfam" id="PF00072">
    <property type="entry name" value="Response_reg"/>
    <property type="match status" value="1"/>
</dbReference>
<dbReference type="GO" id="GO:0000156">
    <property type="term" value="F:phosphorelay response regulator activity"/>
    <property type="evidence" value="ECO:0007669"/>
    <property type="project" value="TreeGrafter"/>
</dbReference>
<feature type="DNA-binding region" description="OmpR/PhoB-type" evidence="5">
    <location>
        <begin position="163"/>
        <end position="261"/>
    </location>
</feature>
<dbReference type="SUPFAM" id="SSF52172">
    <property type="entry name" value="CheY-like"/>
    <property type="match status" value="1"/>
</dbReference>
<evidence type="ECO:0000256" key="2">
    <source>
        <dbReference type="ARBA" id="ARBA00023012"/>
    </source>
</evidence>
<dbReference type="InterPro" id="IPR039420">
    <property type="entry name" value="WalR-like"/>
</dbReference>
<comment type="caution">
    <text evidence="8">The sequence shown here is derived from an EMBL/GenBank/DDBJ whole genome shotgun (WGS) entry which is preliminary data.</text>
</comment>
<dbReference type="InterPro" id="IPR036388">
    <property type="entry name" value="WH-like_DNA-bd_sf"/>
</dbReference>
<dbReference type="Gene3D" id="3.40.50.2300">
    <property type="match status" value="1"/>
</dbReference>
<dbReference type="InterPro" id="IPR001867">
    <property type="entry name" value="OmpR/PhoB-type_DNA-bd"/>
</dbReference>
<gene>
    <name evidence="8" type="ORF">G6N73_19735</name>
</gene>
<evidence type="ECO:0000256" key="5">
    <source>
        <dbReference type="PROSITE-ProRule" id="PRU01091"/>
    </source>
</evidence>
<feature type="domain" description="Response regulatory" evidence="6">
    <location>
        <begin position="34"/>
        <end position="150"/>
    </location>
</feature>
<keyword evidence="2" id="KW-0902">Two-component regulatory system</keyword>
<dbReference type="GO" id="GO:0000976">
    <property type="term" value="F:transcription cis-regulatory region binding"/>
    <property type="evidence" value="ECO:0007669"/>
    <property type="project" value="TreeGrafter"/>
</dbReference>
<evidence type="ECO:0000259" key="7">
    <source>
        <dbReference type="PROSITE" id="PS51755"/>
    </source>
</evidence>
<dbReference type="SUPFAM" id="SSF46894">
    <property type="entry name" value="C-terminal effector domain of the bipartite response regulators"/>
    <property type="match status" value="1"/>
</dbReference>
<evidence type="ECO:0000313" key="8">
    <source>
        <dbReference type="EMBL" id="NGO53364.1"/>
    </source>
</evidence>
<dbReference type="CDD" id="cd00383">
    <property type="entry name" value="trans_reg_C"/>
    <property type="match status" value="1"/>
</dbReference>
<keyword evidence="9" id="KW-1185">Reference proteome</keyword>
<dbReference type="InterPro" id="IPR001789">
    <property type="entry name" value="Sig_transdc_resp-reg_receiver"/>
</dbReference>
<dbReference type="InterPro" id="IPR011006">
    <property type="entry name" value="CheY-like_superfamily"/>
</dbReference>
<evidence type="ECO:0000256" key="4">
    <source>
        <dbReference type="PROSITE-ProRule" id="PRU00169"/>
    </source>
</evidence>
<proteinExistence type="predicted"/>
<feature type="modified residue" description="4-aspartylphosphate" evidence="4">
    <location>
        <position position="83"/>
    </location>
</feature>
<dbReference type="Gene3D" id="1.10.10.10">
    <property type="entry name" value="Winged helix-like DNA-binding domain superfamily/Winged helix DNA-binding domain"/>
    <property type="match status" value="1"/>
</dbReference>
<dbReference type="Pfam" id="PF00486">
    <property type="entry name" value="Trans_reg_C"/>
    <property type="match status" value="1"/>
</dbReference>
<dbReference type="Proteomes" id="UP001642900">
    <property type="component" value="Unassembled WGS sequence"/>
</dbReference>